<evidence type="ECO:0000313" key="3">
    <source>
        <dbReference type="Proteomes" id="UP000480185"/>
    </source>
</evidence>
<keyword evidence="1" id="KW-0812">Transmembrane</keyword>
<reference evidence="2 3" key="1">
    <citation type="submission" date="2019-11" db="EMBL/GenBank/DDBJ databases">
        <authorList>
            <person name="Li J."/>
        </authorList>
    </citation>
    <scope>NUCLEOTIDE SEQUENCE [LARGE SCALE GENOMIC DNA]</scope>
    <source>
        <strain evidence="2 3">J4</strain>
    </source>
</reference>
<sequence length="54" mass="5707">MVDMKNNMVIPGCMFLGIGVGFAFGNTAAGLFIGLGVGFVLHTLLAYLSNKKRT</sequence>
<accession>A0A6G1X9Q4</accession>
<keyword evidence="3" id="KW-1185">Reference proteome</keyword>
<keyword evidence="1" id="KW-1133">Transmembrane helix</keyword>
<gene>
    <name evidence="2" type="ORF">GH754_14585</name>
</gene>
<evidence type="ECO:0000256" key="1">
    <source>
        <dbReference type="SAM" id="Phobius"/>
    </source>
</evidence>
<feature type="transmembrane region" description="Helical" evidence="1">
    <location>
        <begin position="30"/>
        <end position="48"/>
    </location>
</feature>
<dbReference type="Proteomes" id="UP000480185">
    <property type="component" value="Unassembled WGS sequence"/>
</dbReference>
<name>A0A6G1X9Q4_9BACI</name>
<dbReference type="AlphaFoldDB" id="A0A6G1X9Q4"/>
<keyword evidence="1" id="KW-0472">Membrane</keyword>
<proteinExistence type="predicted"/>
<dbReference type="EMBL" id="WJNH01000009">
    <property type="protein sequence ID" value="MRG87518.1"/>
    <property type="molecule type" value="Genomic_DNA"/>
</dbReference>
<feature type="transmembrane region" description="Helical" evidence="1">
    <location>
        <begin position="7"/>
        <end position="24"/>
    </location>
</feature>
<protein>
    <submittedName>
        <fullName evidence="2">Uncharacterized protein</fullName>
    </submittedName>
</protein>
<dbReference type="RefSeq" id="WP_153729398.1">
    <property type="nucleotide sequence ID" value="NZ_WJNH01000009.1"/>
</dbReference>
<evidence type="ECO:0000313" key="2">
    <source>
        <dbReference type="EMBL" id="MRG87518.1"/>
    </source>
</evidence>
<organism evidence="2 3">
    <name type="scientific">Salinibacillus xinjiangensis</name>
    <dbReference type="NCBI Taxonomy" id="1229268"/>
    <lineage>
        <taxon>Bacteria</taxon>
        <taxon>Bacillati</taxon>
        <taxon>Bacillota</taxon>
        <taxon>Bacilli</taxon>
        <taxon>Bacillales</taxon>
        <taxon>Bacillaceae</taxon>
        <taxon>Salinibacillus</taxon>
    </lineage>
</organism>
<comment type="caution">
    <text evidence="2">The sequence shown here is derived from an EMBL/GenBank/DDBJ whole genome shotgun (WGS) entry which is preliminary data.</text>
</comment>